<keyword evidence="2" id="KW-1185">Reference proteome</keyword>
<gene>
    <name evidence="1" type="ORF">L6452_12539</name>
</gene>
<dbReference type="Proteomes" id="UP001055879">
    <property type="component" value="Linkage Group LG03"/>
</dbReference>
<organism evidence="1 2">
    <name type="scientific">Arctium lappa</name>
    <name type="common">Greater burdock</name>
    <name type="synonym">Lappa major</name>
    <dbReference type="NCBI Taxonomy" id="4217"/>
    <lineage>
        <taxon>Eukaryota</taxon>
        <taxon>Viridiplantae</taxon>
        <taxon>Streptophyta</taxon>
        <taxon>Embryophyta</taxon>
        <taxon>Tracheophyta</taxon>
        <taxon>Spermatophyta</taxon>
        <taxon>Magnoliopsida</taxon>
        <taxon>eudicotyledons</taxon>
        <taxon>Gunneridae</taxon>
        <taxon>Pentapetalae</taxon>
        <taxon>asterids</taxon>
        <taxon>campanulids</taxon>
        <taxon>Asterales</taxon>
        <taxon>Asteraceae</taxon>
        <taxon>Carduoideae</taxon>
        <taxon>Cardueae</taxon>
        <taxon>Arctiinae</taxon>
        <taxon>Arctium</taxon>
    </lineage>
</organism>
<comment type="caution">
    <text evidence="1">The sequence shown here is derived from an EMBL/GenBank/DDBJ whole genome shotgun (WGS) entry which is preliminary data.</text>
</comment>
<reference evidence="1 2" key="2">
    <citation type="journal article" date="2022" name="Mol. Ecol. Resour.">
        <title>The genomes of chicory, endive, great burdock and yacon provide insights into Asteraceae paleo-polyploidization history and plant inulin production.</title>
        <authorList>
            <person name="Fan W."/>
            <person name="Wang S."/>
            <person name="Wang H."/>
            <person name="Wang A."/>
            <person name="Jiang F."/>
            <person name="Liu H."/>
            <person name="Zhao H."/>
            <person name="Xu D."/>
            <person name="Zhang Y."/>
        </authorList>
    </citation>
    <scope>NUCLEOTIDE SEQUENCE [LARGE SCALE GENOMIC DNA]</scope>
    <source>
        <strain evidence="2">cv. Niubang</strain>
    </source>
</reference>
<dbReference type="EMBL" id="CM042049">
    <property type="protein sequence ID" value="KAI3749022.1"/>
    <property type="molecule type" value="Genomic_DNA"/>
</dbReference>
<evidence type="ECO:0000313" key="2">
    <source>
        <dbReference type="Proteomes" id="UP001055879"/>
    </source>
</evidence>
<protein>
    <submittedName>
        <fullName evidence="1">Uncharacterized protein</fullName>
    </submittedName>
</protein>
<reference evidence="2" key="1">
    <citation type="journal article" date="2022" name="Mol. Ecol. Resour.">
        <title>The genomes of chicory, endive, great burdock and yacon provide insights into Asteraceae palaeo-polyploidization history and plant inulin production.</title>
        <authorList>
            <person name="Fan W."/>
            <person name="Wang S."/>
            <person name="Wang H."/>
            <person name="Wang A."/>
            <person name="Jiang F."/>
            <person name="Liu H."/>
            <person name="Zhao H."/>
            <person name="Xu D."/>
            <person name="Zhang Y."/>
        </authorList>
    </citation>
    <scope>NUCLEOTIDE SEQUENCE [LARGE SCALE GENOMIC DNA]</scope>
    <source>
        <strain evidence="2">cv. Niubang</strain>
    </source>
</reference>
<name>A0ACB9DRV7_ARCLA</name>
<accession>A0ACB9DRV7</accession>
<evidence type="ECO:0000313" key="1">
    <source>
        <dbReference type="EMBL" id="KAI3749022.1"/>
    </source>
</evidence>
<sequence>MSAASVMPEILVPGDGNEETQSNNGIAEQVEVPRNISGNDKIFTVGNDSMEKGFFNHLPSNPDRKEQVQVHKITMDVGHYQELGINSTGLNSFSGNHSGPEFIQPNKEISSNELDGPTEGTRIVDHGETAPIRETGSRKGETISKASKGKQVLGEI</sequence>
<proteinExistence type="predicted"/>